<evidence type="ECO:0000313" key="8">
    <source>
        <dbReference type="Proteomes" id="UP000266188"/>
    </source>
</evidence>
<evidence type="ECO:0000313" key="7">
    <source>
        <dbReference type="EMBL" id="RJE23817.1"/>
    </source>
</evidence>
<evidence type="ECO:0000259" key="6">
    <source>
        <dbReference type="PROSITE" id="PS50048"/>
    </source>
</evidence>
<feature type="domain" description="Zn(2)-C6 fungal-type" evidence="6">
    <location>
        <begin position="21"/>
        <end position="54"/>
    </location>
</feature>
<dbReference type="InterPro" id="IPR036864">
    <property type="entry name" value="Zn2-C6_fun-type_DNA-bd_sf"/>
</dbReference>
<reference evidence="8" key="1">
    <citation type="submission" date="2017-02" db="EMBL/GenBank/DDBJ databases">
        <authorList>
            <person name="Tafer H."/>
            <person name="Lopandic K."/>
        </authorList>
    </citation>
    <scope>NUCLEOTIDE SEQUENCE [LARGE SCALE GENOMIC DNA]</scope>
    <source>
        <strain evidence="8">CBS 366.77</strain>
    </source>
</reference>
<dbReference type="OrthoDB" id="4330117at2759"/>
<dbReference type="STRING" id="2070753.A0A3A2ZQT4"/>
<dbReference type="InterPro" id="IPR001138">
    <property type="entry name" value="Zn2Cys6_DnaBD"/>
</dbReference>
<dbReference type="EMBL" id="MVGC01000104">
    <property type="protein sequence ID" value="RJE23817.1"/>
    <property type="molecule type" value="Genomic_DNA"/>
</dbReference>
<protein>
    <recommendedName>
        <fullName evidence="6">Zn(2)-C6 fungal-type domain-containing protein</fullName>
    </recommendedName>
</protein>
<dbReference type="Pfam" id="PF00172">
    <property type="entry name" value="Zn_clus"/>
    <property type="match status" value="1"/>
</dbReference>
<keyword evidence="2" id="KW-0238">DNA-binding</keyword>
<keyword evidence="1" id="KW-0805">Transcription regulation</keyword>
<feature type="region of interest" description="Disordered" evidence="5">
    <location>
        <begin position="193"/>
        <end position="233"/>
    </location>
</feature>
<feature type="compositionally biased region" description="Polar residues" evidence="5">
    <location>
        <begin position="65"/>
        <end position="100"/>
    </location>
</feature>
<keyword evidence="3" id="KW-0804">Transcription</keyword>
<dbReference type="SMART" id="SM00066">
    <property type="entry name" value="GAL4"/>
    <property type="match status" value="1"/>
</dbReference>
<dbReference type="GO" id="GO:0000981">
    <property type="term" value="F:DNA-binding transcription factor activity, RNA polymerase II-specific"/>
    <property type="evidence" value="ECO:0007669"/>
    <property type="project" value="InterPro"/>
</dbReference>
<dbReference type="AlphaFoldDB" id="A0A3A2ZQT4"/>
<feature type="compositionally biased region" description="Polar residues" evidence="5">
    <location>
        <begin position="199"/>
        <end position="226"/>
    </location>
</feature>
<organism evidence="7 8">
    <name type="scientific">Aspergillus sclerotialis</name>
    <dbReference type="NCBI Taxonomy" id="2070753"/>
    <lineage>
        <taxon>Eukaryota</taxon>
        <taxon>Fungi</taxon>
        <taxon>Dikarya</taxon>
        <taxon>Ascomycota</taxon>
        <taxon>Pezizomycotina</taxon>
        <taxon>Eurotiomycetes</taxon>
        <taxon>Eurotiomycetidae</taxon>
        <taxon>Eurotiales</taxon>
        <taxon>Aspergillaceae</taxon>
        <taxon>Aspergillus</taxon>
        <taxon>Aspergillus subgen. Polypaecilum</taxon>
    </lineage>
</organism>
<dbReference type="GO" id="GO:0003677">
    <property type="term" value="F:DNA binding"/>
    <property type="evidence" value="ECO:0007669"/>
    <property type="project" value="UniProtKB-KW"/>
</dbReference>
<name>A0A3A2ZQT4_9EURO</name>
<accession>A0A3A2ZQT4</accession>
<feature type="region of interest" description="Disordered" evidence="5">
    <location>
        <begin position="56"/>
        <end position="101"/>
    </location>
</feature>
<dbReference type="GO" id="GO:0008270">
    <property type="term" value="F:zinc ion binding"/>
    <property type="evidence" value="ECO:0007669"/>
    <property type="project" value="InterPro"/>
</dbReference>
<sequence length="495" mass="53802">MPRNTEDSESSSSSSQAKRTACNRCHLQKLRCVSDPAGSRSCVRCQRKGVNCVYGPPRRMGRPKAQSSIGTSSPGDNIVQGQAGTVTGDDTSNPSRTSAMSGDLQEWDYPAHDELPRHLTSNTEGAGHNLTLPMFNDFSFLDTPSPSSMAQAKRSDRVLSVACPSSTTAEDFDLDNSVLTHMELGPFNGINHAFGPRASSGNSEQASETISTVGLPNENQQTSSPVVQPPNEDEQIQTLSSLSLVLFQCDRSIACCASKNPHHALHSFSLCALMPATSSSEHNCPSTTHNTAQIDQLLDHTRTLKCTLETLWHLPQNHRQQPPIAHQPGIHTNNSANFSSNDQATTLLGLSCYIRLLQIYNTILDNLGCSLKVLCAHPAAQNSEIRVGCFALSSAQSLQVVLYLISQLLGELHDVVISRLCVSGPNNDGVNLHSQRLRFPMDVQVHAWGFAPRKQNGENNALEEAANHIRDLERCVQEKIGTITNELLRPPTDSV</sequence>
<dbReference type="SUPFAM" id="SSF57701">
    <property type="entry name" value="Zn2/Cys6 DNA-binding domain"/>
    <property type="match status" value="1"/>
</dbReference>
<dbReference type="Proteomes" id="UP000266188">
    <property type="component" value="Unassembled WGS sequence"/>
</dbReference>
<dbReference type="PROSITE" id="PS50048">
    <property type="entry name" value="ZN2_CY6_FUNGAL_2"/>
    <property type="match status" value="1"/>
</dbReference>
<dbReference type="CDD" id="cd00067">
    <property type="entry name" value="GAL4"/>
    <property type="match status" value="1"/>
</dbReference>
<proteinExistence type="predicted"/>
<evidence type="ECO:0000256" key="4">
    <source>
        <dbReference type="ARBA" id="ARBA00023242"/>
    </source>
</evidence>
<evidence type="ECO:0000256" key="5">
    <source>
        <dbReference type="SAM" id="MobiDB-lite"/>
    </source>
</evidence>
<keyword evidence="8" id="KW-1185">Reference proteome</keyword>
<evidence type="ECO:0000256" key="1">
    <source>
        <dbReference type="ARBA" id="ARBA00023015"/>
    </source>
</evidence>
<dbReference type="PROSITE" id="PS00463">
    <property type="entry name" value="ZN2_CY6_FUNGAL_1"/>
    <property type="match status" value="1"/>
</dbReference>
<evidence type="ECO:0000256" key="3">
    <source>
        <dbReference type="ARBA" id="ARBA00023163"/>
    </source>
</evidence>
<gene>
    <name evidence="7" type="ORF">PHISCL_03848</name>
</gene>
<evidence type="ECO:0000256" key="2">
    <source>
        <dbReference type="ARBA" id="ARBA00023125"/>
    </source>
</evidence>
<feature type="region of interest" description="Disordered" evidence="5">
    <location>
        <begin position="1"/>
        <end position="22"/>
    </location>
</feature>
<dbReference type="Gene3D" id="4.10.240.10">
    <property type="entry name" value="Zn(2)-C6 fungal-type DNA-binding domain"/>
    <property type="match status" value="1"/>
</dbReference>
<comment type="caution">
    <text evidence="7">The sequence shown here is derived from an EMBL/GenBank/DDBJ whole genome shotgun (WGS) entry which is preliminary data.</text>
</comment>
<keyword evidence="4" id="KW-0539">Nucleus</keyword>